<dbReference type="InterPro" id="IPR050767">
    <property type="entry name" value="Sel1_AlgK"/>
</dbReference>
<dbReference type="PANTHER" id="PTHR11102">
    <property type="entry name" value="SEL-1-LIKE PROTEIN"/>
    <property type="match status" value="1"/>
</dbReference>
<dbReference type="InterPro" id="IPR011990">
    <property type="entry name" value="TPR-like_helical_dom_sf"/>
</dbReference>
<organism evidence="1 2">
    <name type="scientific">Parabacteroides merdae</name>
    <dbReference type="NCBI Taxonomy" id="46503"/>
    <lineage>
        <taxon>Bacteria</taxon>
        <taxon>Pseudomonadati</taxon>
        <taxon>Bacteroidota</taxon>
        <taxon>Bacteroidia</taxon>
        <taxon>Bacteroidales</taxon>
        <taxon>Tannerellaceae</taxon>
        <taxon>Parabacteroides</taxon>
    </lineage>
</organism>
<dbReference type="RefSeq" id="WP_122122043.1">
    <property type="nucleotide sequence ID" value="NZ_QSUP01000008.1"/>
</dbReference>
<evidence type="ECO:0000313" key="2">
    <source>
        <dbReference type="Proteomes" id="UP000261088"/>
    </source>
</evidence>
<sequence length="190" mass="21409">MEVCTYNNEMPSAKLFDLIKKADANKDASFELGMMYLNGNQVRQDTQRAIFYFEQASKQGHLGVDAVYGYLYKCGAPNLEPNPLKAAESFEFAGLYTGYNAILTDETLLWEAVNLWLYGGEGKTPLDKERGVDLLRAMCARGVSYAMVLMGEIYSKGLWGVAKDKNVANKWYRKSEEKCPVVGFYSRDND</sequence>
<dbReference type="SUPFAM" id="SSF81901">
    <property type="entry name" value="HCP-like"/>
    <property type="match status" value="1"/>
</dbReference>
<dbReference type="PANTHER" id="PTHR11102:SF160">
    <property type="entry name" value="ERAD-ASSOCIATED E3 UBIQUITIN-PROTEIN LIGASE COMPONENT HRD3"/>
    <property type="match status" value="1"/>
</dbReference>
<comment type="caution">
    <text evidence="1">The sequence shown here is derived from an EMBL/GenBank/DDBJ whole genome shotgun (WGS) entry which is preliminary data.</text>
</comment>
<dbReference type="InterPro" id="IPR006597">
    <property type="entry name" value="Sel1-like"/>
</dbReference>
<reference evidence="1 2" key="1">
    <citation type="submission" date="2018-08" db="EMBL/GenBank/DDBJ databases">
        <title>A genome reference for cultivated species of the human gut microbiota.</title>
        <authorList>
            <person name="Zou Y."/>
            <person name="Xue W."/>
            <person name="Luo G."/>
        </authorList>
    </citation>
    <scope>NUCLEOTIDE SEQUENCE [LARGE SCALE GENOMIC DNA]</scope>
    <source>
        <strain evidence="1 2">OM05-11AA</strain>
    </source>
</reference>
<name>A0AB37LTF6_9BACT</name>
<dbReference type="EMBL" id="QSUP01000008">
    <property type="protein sequence ID" value="RGN51954.1"/>
    <property type="molecule type" value="Genomic_DNA"/>
</dbReference>
<dbReference type="AlphaFoldDB" id="A0AB37LTF6"/>
<dbReference type="Proteomes" id="UP000261088">
    <property type="component" value="Unassembled WGS sequence"/>
</dbReference>
<proteinExistence type="predicted"/>
<dbReference type="Pfam" id="PF08238">
    <property type="entry name" value="Sel1"/>
    <property type="match status" value="4"/>
</dbReference>
<dbReference type="Gene3D" id="1.25.40.10">
    <property type="entry name" value="Tetratricopeptide repeat domain"/>
    <property type="match status" value="2"/>
</dbReference>
<accession>A0AB37LTF6</accession>
<gene>
    <name evidence="1" type="ORF">DXB61_08745</name>
</gene>
<dbReference type="SMART" id="SM00671">
    <property type="entry name" value="SEL1"/>
    <property type="match status" value="2"/>
</dbReference>
<protein>
    <submittedName>
        <fullName evidence="1">Sel1 repeat family protein</fullName>
    </submittedName>
</protein>
<evidence type="ECO:0000313" key="1">
    <source>
        <dbReference type="EMBL" id="RGN51954.1"/>
    </source>
</evidence>